<organism evidence="2 3">
    <name type="scientific">Cupriavidus metallidurans (strain ATCC 43123 / DSM 2839 / NBRC 102507 / CH34)</name>
    <name type="common">Ralstonia metallidurans</name>
    <dbReference type="NCBI Taxonomy" id="266264"/>
    <lineage>
        <taxon>Bacteria</taxon>
        <taxon>Pseudomonadati</taxon>
        <taxon>Pseudomonadota</taxon>
        <taxon>Betaproteobacteria</taxon>
        <taxon>Burkholderiales</taxon>
        <taxon>Burkholderiaceae</taxon>
        <taxon>Cupriavidus</taxon>
    </lineage>
</organism>
<dbReference type="InterPro" id="IPR036249">
    <property type="entry name" value="Thioredoxin-like_sf"/>
</dbReference>
<dbReference type="eggNOG" id="COG3411">
    <property type="taxonomic scope" value="Bacteria"/>
</dbReference>
<dbReference type="SUPFAM" id="SSF52833">
    <property type="entry name" value="Thioredoxin-like"/>
    <property type="match status" value="1"/>
</dbReference>
<feature type="region of interest" description="Disordered" evidence="1">
    <location>
        <begin position="1"/>
        <end position="21"/>
    </location>
</feature>
<evidence type="ECO:0000313" key="2">
    <source>
        <dbReference type="EMBL" id="ABF07113.1"/>
    </source>
</evidence>
<dbReference type="Proteomes" id="UP000002429">
    <property type="component" value="Chromosome"/>
</dbReference>
<evidence type="ECO:0000313" key="3">
    <source>
        <dbReference type="Proteomes" id="UP000002429"/>
    </source>
</evidence>
<dbReference type="Gene3D" id="3.40.30.10">
    <property type="entry name" value="Glutaredoxin"/>
    <property type="match status" value="1"/>
</dbReference>
<dbReference type="KEGG" id="rme:Rmet_0227"/>
<dbReference type="AlphaFoldDB" id="Q1LRW3"/>
<dbReference type="EMBL" id="CP000352">
    <property type="protein sequence ID" value="ABF07113.1"/>
    <property type="molecule type" value="Genomic_DNA"/>
</dbReference>
<accession>Q1LRW3</accession>
<dbReference type="STRING" id="266264.Rmet_0227"/>
<keyword evidence="3" id="KW-1185">Reference proteome</keyword>
<proteinExistence type="predicted"/>
<dbReference type="CDD" id="cd02980">
    <property type="entry name" value="TRX_Fd_family"/>
    <property type="match status" value="1"/>
</dbReference>
<protein>
    <submittedName>
        <fullName evidence="2">Ferredoxin (Modular protein)</fullName>
    </submittedName>
</protein>
<evidence type="ECO:0000256" key="1">
    <source>
        <dbReference type="SAM" id="MobiDB-lite"/>
    </source>
</evidence>
<gene>
    <name evidence="2" type="ordered locus">Rmet_0227</name>
</gene>
<dbReference type="HOGENOM" id="CLU_126515_1_0_4"/>
<name>Q1LRW3_CUPMC</name>
<sequence>MNTYNSELPITGDGRPRRLATPRPTSAVMSSYYQHHVFFCLNQRDDGSACCADHNAKAMQEYAKKRCKELGIAGGEGRVRINKAGCLNRCELGPVLVVYPEAVWYTFVDEQDIDEIIESHLINGKPVQRLMVDR</sequence>
<reference evidence="3" key="1">
    <citation type="journal article" date="2010" name="PLoS ONE">
        <title>The complete genome sequence of Cupriavidus metallidurans strain CH34, a master survivalist in harsh and anthropogenic environments.</title>
        <authorList>
            <person name="Janssen P.J."/>
            <person name="Van Houdt R."/>
            <person name="Moors H."/>
            <person name="Monsieurs P."/>
            <person name="Morin N."/>
            <person name="Michaux A."/>
            <person name="Benotmane M.A."/>
            <person name="Leys N."/>
            <person name="Vallaeys T."/>
            <person name="Lapidus A."/>
            <person name="Monchy S."/>
            <person name="Medigue C."/>
            <person name="Taghavi S."/>
            <person name="McCorkle S."/>
            <person name="Dunn J."/>
            <person name="van der Lelie D."/>
            <person name="Mergeay M."/>
        </authorList>
    </citation>
    <scope>NUCLEOTIDE SEQUENCE [LARGE SCALE GENOMIC DNA]</scope>
    <source>
        <strain evidence="3">ATCC 43123 / DSM 2839 / NBRC 102507 / CH34</strain>
    </source>
</reference>